<dbReference type="AlphaFoldDB" id="A0A507AXV0"/>
<dbReference type="RefSeq" id="XP_030992985.1">
    <property type="nucleotide sequence ID" value="XM_031133638.1"/>
</dbReference>
<dbReference type="Proteomes" id="UP000319257">
    <property type="component" value="Unassembled WGS sequence"/>
</dbReference>
<reference evidence="1 2" key="1">
    <citation type="submission" date="2019-06" db="EMBL/GenBank/DDBJ databases">
        <title>Draft genome sequence of the filamentous fungus Phialemoniopsis curvata isolated from diesel fuel.</title>
        <authorList>
            <person name="Varaljay V.A."/>
            <person name="Lyon W.J."/>
            <person name="Crouch A.L."/>
            <person name="Drake C.E."/>
            <person name="Hollomon J.M."/>
            <person name="Nadeau L.J."/>
            <person name="Nunn H.S."/>
            <person name="Stevenson B.S."/>
            <person name="Bojanowski C.L."/>
            <person name="Crookes-Goodson W.J."/>
        </authorList>
    </citation>
    <scope>NUCLEOTIDE SEQUENCE [LARGE SCALE GENOMIC DNA]</scope>
    <source>
        <strain evidence="1 2">D216</strain>
    </source>
</reference>
<dbReference type="SUPFAM" id="SSF54427">
    <property type="entry name" value="NTF2-like"/>
    <property type="match status" value="1"/>
</dbReference>
<organism evidence="1 2">
    <name type="scientific">Thyridium curvatum</name>
    <dbReference type="NCBI Taxonomy" id="1093900"/>
    <lineage>
        <taxon>Eukaryota</taxon>
        <taxon>Fungi</taxon>
        <taxon>Dikarya</taxon>
        <taxon>Ascomycota</taxon>
        <taxon>Pezizomycotina</taxon>
        <taxon>Sordariomycetes</taxon>
        <taxon>Sordariomycetidae</taxon>
        <taxon>Thyridiales</taxon>
        <taxon>Thyridiaceae</taxon>
        <taxon>Thyridium</taxon>
    </lineage>
</organism>
<dbReference type="InParanoid" id="A0A507AXV0"/>
<evidence type="ECO:0000313" key="2">
    <source>
        <dbReference type="Proteomes" id="UP000319257"/>
    </source>
</evidence>
<sequence>MSRTTRAAFSIPKIVATSSLPTSRYPKRTTVPIHTQIQRRAMAAGVPSESALEQASPSQSASFSSLGIKNTSINEAAGVQLTEDQRVLLFAGNPTLKHFSLWSPSASFIDPITKAEGAGKYKAQWYGLPAVFDPIRIVSHKVRSGGNPIELELKNAYTVKMVKKEQIIDSVVRIHVGQDGKIDKVEDRWNDKLPEGVIIDAFRKLNAITVPALVKVPKTEEEDMKMKAEREKQE</sequence>
<accession>A0A507AXV0</accession>
<dbReference type="GeneID" id="41968539"/>
<dbReference type="PANTHER" id="PTHR34213:SF2">
    <property type="entry name" value="NUCLEAR TRANSPORT FACTOR 2 (NTF2) FAMILY PROTEIN"/>
    <property type="match status" value="1"/>
</dbReference>
<protein>
    <submittedName>
        <fullName evidence="1">Uncharacterized protein</fullName>
    </submittedName>
</protein>
<name>A0A507AXV0_9PEZI</name>
<proteinExistence type="predicted"/>
<dbReference type="InterPro" id="IPR032710">
    <property type="entry name" value="NTF2-like_dom_sf"/>
</dbReference>
<evidence type="ECO:0000313" key="1">
    <source>
        <dbReference type="EMBL" id="TPX11274.1"/>
    </source>
</evidence>
<dbReference type="PANTHER" id="PTHR34213">
    <property type="entry name" value="NUCLEAR TRANSPORT FACTOR 2 (NTF2) FAMILY PROTEIN"/>
    <property type="match status" value="1"/>
</dbReference>
<gene>
    <name evidence="1" type="ORF">E0L32_001092</name>
</gene>
<comment type="caution">
    <text evidence="1">The sequence shown here is derived from an EMBL/GenBank/DDBJ whole genome shotgun (WGS) entry which is preliminary data.</text>
</comment>
<keyword evidence="2" id="KW-1185">Reference proteome</keyword>
<dbReference type="STRING" id="1093900.A0A507AXV0"/>
<dbReference type="OrthoDB" id="2400485at2759"/>
<dbReference type="EMBL" id="SKBQ01000004">
    <property type="protein sequence ID" value="TPX11274.1"/>
    <property type="molecule type" value="Genomic_DNA"/>
</dbReference>